<dbReference type="AlphaFoldDB" id="A0A7J9GUP3"/>
<reference evidence="1 2" key="1">
    <citation type="journal article" date="2019" name="Genome Biol. Evol.">
        <title>Insights into the evolution of the New World diploid cottons (Gossypium, subgenus Houzingenia) based on genome sequencing.</title>
        <authorList>
            <person name="Grover C.E."/>
            <person name="Arick M.A. 2nd"/>
            <person name="Thrash A."/>
            <person name="Conover J.L."/>
            <person name="Sanders W.S."/>
            <person name="Peterson D.G."/>
            <person name="Frelichowski J.E."/>
            <person name="Scheffler J.A."/>
            <person name="Scheffler B.E."/>
            <person name="Wendel J.F."/>
        </authorList>
    </citation>
    <scope>NUCLEOTIDE SEQUENCE [LARGE SCALE GENOMIC DNA]</scope>
    <source>
        <strain evidence="1">0</strain>
        <tissue evidence="1">Leaf</tissue>
    </source>
</reference>
<evidence type="ECO:0000313" key="2">
    <source>
        <dbReference type="Proteomes" id="UP000593560"/>
    </source>
</evidence>
<accession>A0A7J9GUP3</accession>
<evidence type="ECO:0000313" key="1">
    <source>
        <dbReference type="EMBL" id="MBA0800495.1"/>
    </source>
</evidence>
<name>A0A7J9GUP3_9ROSI</name>
<dbReference type="Proteomes" id="UP000593560">
    <property type="component" value="Unassembled WGS sequence"/>
</dbReference>
<protein>
    <submittedName>
        <fullName evidence="1">Uncharacterized protein</fullName>
    </submittedName>
</protein>
<dbReference type="EMBL" id="JABFAD010000006">
    <property type="protein sequence ID" value="MBA0800495.1"/>
    <property type="molecule type" value="Genomic_DNA"/>
</dbReference>
<comment type="caution">
    <text evidence="1">The sequence shown here is derived from an EMBL/GenBank/DDBJ whole genome shotgun (WGS) entry which is preliminary data.</text>
</comment>
<keyword evidence="2" id="KW-1185">Reference proteome</keyword>
<sequence length="127" mass="14017">MPTVKITRRHLHTDSHCPVCKDKFEVGTTRALFAVKNCHHKDQVAARVITPGVKVGAAILEVVPVEGRAKAADVIHFHISGHSVRQIQALAIMELREVVPHGMCMRAISRWGIMDGLLTEVCSCVYL</sequence>
<organism evidence="1 2">
    <name type="scientific">Gossypium harknessii</name>
    <dbReference type="NCBI Taxonomy" id="34285"/>
    <lineage>
        <taxon>Eukaryota</taxon>
        <taxon>Viridiplantae</taxon>
        <taxon>Streptophyta</taxon>
        <taxon>Embryophyta</taxon>
        <taxon>Tracheophyta</taxon>
        <taxon>Spermatophyta</taxon>
        <taxon>Magnoliopsida</taxon>
        <taxon>eudicotyledons</taxon>
        <taxon>Gunneridae</taxon>
        <taxon>Pentapetalae</taxon>
        <taxon>rosids</taxon>
        <taxon>malvids</taxon>
        <taxon>Malvales</taxon>
        <taxon>Malvaceae</taxon>
        <taxon>Malvoideae</taxon>
        <taxon>Gossypium</taxon>
    </lineage>
</organism>
<gene>
    <name evidence="1" type="ORF">Gohar_010923</name>
</gene>
<proteinExistence type="predicted"/>